<name>A0ABU6GXA5_9BACI</name>
<keyword evidence="2" id="KW-1185">Reference proteome</keyword>
<comment type="caution">
    <text evidence="1">The sequence shown here is derived from an EMBL/GenBank/DDBJ whole genome shotgun (WGS) entry which is preliminary data.</text>
</comment>
<accession>A0ABU6GXA5</accession>
<dbReference type="Proteomes" id="UP001341297">
    <property type="component" value="Unassembled WGS sequence"/>
</dbReference>
<dbReference type="EMBL" id="JARRTL010000004">
    <property type="protein sequence ID" value="MEC0483405.1"/>
    <property type="molecule type" value="Genomic_DNA"/>
</dbReference>
<organism evidence="1 2">
    <name type="scientific">Bacillus glycinifermentans</name>
    <dbReference type="NCBI Taxonomy" id="1664069"/>
    <lineage>
        <taxon>Bacteria</taxon>
        <taxon>Bacillati</taxon>
        <taxon>Bacillota</taxon>
        <taxon>Bacilli</taxon>
        <taxon>Bacillales</taxon>
        <taxon>Bacillaceae</taxon>
        <taxon>Bacillus</taxon>
    </lineage>
</organism>
<gene>
    <name evidence="1" type="ORF">P8828_00835</name>
</gene>
<reference evidence="1 2" key="1">
    <citation type="submission" date="2023-03" db="EMBL/GenBank/DDBJ databases">
        <title>Agriculturally important microbes genome sequencing.</title>
        <authorList>
            <person name="Dunlap C."/>
        </authorList>
    </citation>
    <scope>NUCLEOTIDE SEQUENCE [LARGE SCALE GENOMIC DNA]</scope>
    <source>
        <strain evidence="1 2">CBP-3203</strain>
    </source>
</reference>
<evidence type="ECO:0008006" key="3">
    <source>
        <dbReference type="Google" id="ProtNLM"/>
    </source>
</evidence>
<sequence>MFTKTNLMKRKKEELVDMVINQRQLMRELYSNLDDKTKAELNKKVEDIIWPVMHRGE</sequence>
<proteinExistence type="predicted"/>
<evidence type="ECO:0000313" key="1">
    <source>
        <dbReference type="EMBL" id="MEC0483405.1"/>
    </source>
</evidence>
<protein>
    <recommendedName>
        <fullName evidence="3">Fur-regulated basic protein FbpA</fullName>
    </recommendedName>
</protein>
<dbReference type="RefSeq" id="WP_156415995.1">
    <property type="nucleotide sequence ID" value="NZ_JARRTL010000004.1"/>
</dbReference>
<evidence type="ECO:0000313" key="2">
    <source>
        <dbReference type="Proteomes" id="UP001341297"/>
    </source>
</evidence>